<dbReference type="AlphaFoldDB" id="A0A420YND8"/>
<proteinExistence type="predicted"/>
<protein>
    <submittedName>
        <fullName evidence="2">Uncharacterized protein</fullName>
    </submittedName>
</protein>
<feature type="region of interest" description="Disordered" evidence="1">
    <location>
        <begin position="485"/>
        <end position="526"/>
    </location>
</feature>
<evidence type="ECO:0000313" key="3">
    <source>
        <dbReference type="Proteomes" id="UP000275385"/>
    </source>
</evidence>
<feature type="region of interest" description="Disordered" evidence="1">
    <location>
        <begin position="383"/>
        <end position="404"/>
    </location>
</feature>
<feature type="region of interest" description="Disordered" evidence="1">
    <location>
        <begin position="543"/>
        <end position="646"/>
    </location>
</feature>
<accession>A0A420YND8</accession>
<comment type="caution">
    <text evidence="2">The sequence shown here is derived from an EMBL/GenBank/DDBJ whole genome shotgun (WGS) entry which is preliminary data.</text>
</comment>
<organism evidence="2 3">
    <name type="scientific">Coniochaeta pulveracea</name>
    <dbReference type="NCBI Taxonomy" id="177199"/>
    <lineage>
        <taxon>Eukaryota</taxon>
        <taxon>Fungi</taxon>
        <taxon>Dikarya</taxon>
        <taxon>Ascomycota</taxon>
        <taxon>Pezizomycotina</taxon>
        <taxon>Sordariomycetes</taxon>
        <taxon>Sordariomycetidae</taxon>
        <taxon>Coniochaetales</taxon>
        <taxon>Coniochaetaceae</taxon>
        <taxon>Coniochaeta</taxon>
    </lineage>
</organism>
<feature type="compositionally biased region" description="Acidic residues" evidence="1">
    <location>
        <begin position="558"/>
        <end position="568"/>
    </location>
</feature>
<feature type="compositionally biased region" description="Polar residues" evidence="1">
    <location>
        <begin position="258"/>
        <end position="270"/>
    </location>
</feature>
<evidence type="ECO:0000256" key="1">
    <source>
        <dbReference type="SAM" id="MobiDB-lite"/>
    </source>
</evidence>
<evidence type="ECO:0000313" key="2">
    <source>
        <dbReference type="EMBL" id="RKU49384.1"/>
    </source>
</evidence>
<feature type="compositionally biased region" description="Polar residues" evidence="1">
    <location>
        <begin position="35"/>
        <end position="49"/>
    </location>
</feature>
<feature type="region of interest" description="Disordered" evidence="1">
    <location>
        <begin position="239"/>
        <end position="282"/>
    </location>
</feature>
<name>A0A420YND8_9PEZI</name>
<dbReference type="EMBL" id="QVQW01000001">
    <property type="protein sequence ID" value="RKU49384.1"/>
    <property type="molecule type" value="Genomic_DNA"/>
</dbReference>
<gene>
    <name evidence="2" type="ORF">DL546_003326</name>
</gene>
<feature type="region of interest" description="Disordered" evidence="1">
    <location>
        <begin position="1"/>
        <end position="78"/>
    </location>
</feature>
<dbReference type="Proteomes" id="UP000275385">
    <property type="component" value="Unassembled WGS sequence"/>
</dbReference>
<dbReference type="OrthoDB" id="5355528at2759"/>
<dbReference type="STRING" id="177199.A0A420YND8"/>
<sequence>MSWFWNSGVKGSDSAAESSIPSPDEDSGSSPAFPHSTSAPTNPEASSARPQKRRRSSVDVGAPYQGSDDAQAPAKRMKQEAMALLSPVSATTDGVENLKSSAATRPDLEEARETIQFQFGLEILLKHDELRLINQELAKCQIALEQLRRCHLIPYPVSCPTPEQMLQIGSGTGPALQTRPGAPVPGWAPPFGVVDGPYARHYAKWLIPDPKFDGLPPLEPQIALQNAGRTKVSYVEGRATRNSVSEHHAGKGRPARSSAGQKLQALSSGYAQPKEPKELQGPCVLKRSDGQTVKLRDYKSHDEAAMHAGQPVELDQNGAIIGEEKPPAALLSTPVTGGLVHPFAKSQDITDQQAFTALISRIESSKALFYAGKLPNVKSIPGEPRWSARANPPSQPSFTGESSTPYLSQLMRKREFSGNLSEQVADAKVKVDLDQDEAVSPGEDMEEPDLLVQAGATTNVKASAPAVRTPAPAVMRVPARTVVSPVPLPTIPSVPRPASSKSRAPALSFKPAKTSPPGLATSDGDVEAPDMYLMEDMDVELSPNTSASHMAPSLVSDDGGDDDSDDGSSSEASESMDNDTVSDVAEINLDEDNDETPRPIRHHRTSSATAVKLRKEEAKHVTFVTPLTGNPPPPATKAKGRPRKHT</sequence>
<reference evidence="2 3" key="1">
    <citation type="submission" date="2018-08" db="EMBL/GenBank/DDBJ databases">
        <title>Draft genome of the lignicolous fungus Coniochaeta pulveracea.</title>
        <authorList>
            <person name="Borstlap C.J."/>
            <person name="De Witt R.N."/>
            <person name="Botha A."/>
            <person name="Volschenk H."/>
        </authorList>
    </citation>
    <scope>NUCLEOTIDE SEQUENCE [LARGE SCALE GENOMIC DNA]</scope>
    <source>
        <strain evidence="2 3">CAB683</strain>
    </source>
</reference>
<keyword evidence="3" id="KW-1185">Reference proteome</keyword>
<feature type="compositionally biased region" description="Pro residues" evidence="1">
    <location>
        <begin position="486"/>
        <end position="495"/>
    </location>
</feature>